<evidence type="ECO:0008006" key="4">
    <source>
        <dbReference type="Google" id="ProtNLM"/>
    </source>
</evidence>
<reference evidence="3" key="1">
    <citation type="submission" date="2017-04" db="EMBL/GenBank/DDBJ databases">
        <authorList>
            <person name="Varghese N."/>
            <person name="Submissions S."/>
        </authorList>
    </citation>
    <scope>NUCLEOTIDE SEQUENCE [LARGE SCALE GENOMIC DNA]</scope>
    <source>
        <strain evidence="3">DSM 4125</strain>
    </source>
</reference>
<evidence type="ECO:0000313" key="3">
    <source>
        <dbReference type="Proteomes" id="UP000193804"/>
    </source>
</evidence>
<proteinExistence type="predicted"/>
<dbReference type="OrthoDB" id="1342147at2"/>
<dbReference type="Pfam" id="PF13689">
    <property type="entry name" value="DUF4154"/>
    <property type="match status" value="1"/>
</dbReference>
<dbReference type="EMBL" id="FXAW01000004">
    <property type="protein sequence ID" value="SMG35262.1"/>
    <property type="molecule type" value="Genomic_DNA"/>
</dbReference>
<sequence length="174" mass="19654">MKNTFKIFILLFVVAINFNSFDANAQRPMHEIHSMLIFNFIKYIEWPADTKSGKFVIAVYGDDDVYEQLNKLYGQRKVKGQDATIMNISDVSAISNAHIIYLASNKSKDFEAILERFDTKPTLIITDKTGLGKKGSSINFREVGGKLKFEINQATFDNSDLKISSQLVNMGITI</sequence>
<evidence type="ECO:0000256" key="1">
    <source>
        <dbReference type="SAM" id="SignalP"/>
    </source>
</evidence>
<accession>A0A1X7K3U0</accession>
<name>A0A1X7K3U0_9BACT</name>
<dbReference type="AlphaFoldDB" id="A0A1X7K3U0"/>
<keyword evidence="1" id="KW-0732">Signal</keyword>
<gene>
    <name evidence="2" type="ORF">SAMN05661096_02323</name>
</gene>
<dbReference type="InterPro" id="IPR025293">
    <property type="entry name" value="YfiR/HmsC-like"/>
</dbReference>
<evidence type="ECO:0000313" key="2">
    <source>
        <dbReference type="EMBL" id="SMG35262.1"/>
    </source>
</evidence>
<feature type="signal peptide" evidence="1">
    <location>
        <begin position="1"/>
        <end position="25"/>
    </location>
</feature>
<keyword evidence="3" id="KW-1185">Reference proteome</keyword>
<feature type="chain" id="PRO_5010886193" description="YfiR family protein" evidence="1">
    <location>
        <begin position="26"/>
        <end position="174"/>
    </location>
</feature>
<dbReference type="RefSeq" id="WP_085517317.1">
    <property type="nucleotide sequence ID" value="NZ_FXAW01000004.1"/>
</dbReference>
<dbReference type="STRING" id="1028.SAMN05661096_02323"/>
<dbReference type="Proteomes" id="UP000193804">
    <property type="component" value="Unassembled WGS sequence"/>
</dbReference>
<protein>
    <recommendedName>
        <fullName evidence="4">YfiR family protein</fullName>
    </recommendedName>
</protein>
<organism evidence="2 3">
    <name type="scientific">Marivirga sericea</name>
    <dbReference type="NCBI Taxonomy" id="1028"/>
    <lineage>
        <taxon>Bacteria</taxon>
        <taxon>Pseudomonadati</taxon>
        <taxon>Bacteroidota</taxon>
        <taxon>Cytophagia</taxon>
        <taxon>Cytophagales</taxon>
        <taxon>Marivirgaceae</taxon>
        <taxon>Marivirga</taxon>
    </lineage>
</organism>